<dbReference type="PANTHER" id="PTHR11662:SF415">
    <property type="entry name" value="AT30085P-RELATED"/>
    <property type="match status" value="1"/>
</dbReference>
<dbReference type="GO" id="GO:0006820">
    <property type="term" value="P:monoatomic anion transport"/>
    <property type="evidence" value="ECO:0007669"/>
    <property type="project" value="TreeGrafter"/>
</dbReference>
<dbReference type="GeneID" id="108082230"/>
<feature type="transmembrane region" description="Helical" evidence="6">
    <location>
        <begin position="234"/>
        <end position="257"/>
    </location>
</feature>
<evidence type="ECO:0000256" key="4">
    <source>
        <dbReference type="ARBA" id="ARBA00023136"/>
    </source>
</evidence>
<keyword evidence="3 6" id="KW-1133">Transmembrane helix</keyword>
<dbReference type="AlphaFoldDB" id="A0A6P4JBY2"/>
<dbReference type="SUPFAM" id="SSF103473">
    <property type="entry name" value="MFS general substrate transporter"/>
    <property type="match status" value="1"/>
</dbReference>
<dbReference type="RefSeq" id="XP_017033056.1">
    <property type="nucleotide sequence ID" value="XM_017177567.3"/>
</dbReference>
<feature type="compositionally biased region" description="Basic and acidic residues" evidence="5">
    <location>
        <begin position="320"/>
        <end position="332"/>
    </location>
</feature>
<comment type="subcellular location">
    <subcellularLocation>
        <location evidence="1">Membrane</location>
        <topology evidence="1">Multi-pass membrane protein</topology>
    </subcellularLocation>
</comment>
<feature type="region of interest" description="Disordered" evidence="5">
    <location>
        <begin position="101"/>
        <end position="126"/>
    </location>
</feature>
<reference evidence="7" key="1">
    <citation type="submission" date="2025-05" db="UniProtKB">
        <authorList>
            <consortium name="RefSeq"/>
        </authorList>
    </citation>
    <scope>NUCLEOTIDE SEQUENCE [LARGE SCALE GENOMIC DNA]</scope>
    <source>
        <strain evidence="7">14028-0561.14</strain>
    </source>
</reference>
<dbReference type="GO" id="GO:0016020">
    <property type="term" value="C:membrane"/>
    <property type="evidence" value="ECO:0007669"/>
    <property type="project" value="UniProtKB-SubCell"/>
</dbReference>
<dbReference type="PANTHER" id="PTHR11662">
    <property type="entry name" value="SOLUTE CARRIER FAMILY 17"/>
    <property type="match status" value="1"/>
</dbReference>
<feature type="transmembrane region" description="Helical" evidence="6">
    <location>
        <begin position="21"/>
        <end position="38"/>
    </location>
</feature>
<evidence type="ECO:0000256" key="6">
    <source>
        <dbReference type="SAM" id="Phobius"/>
    </source>
</evidence>
<feature type="transmembrane region" description="Helical" evidence="6">
    <location>
        <begin position="171"/>
        <end position="191"/>
    </location>
</feature>
<dbReference type="Proteomes" id="UP001652661">
    <property type="component" value="Chromosome 2L"/>
</dbReference>
<feature type="transmembrane region" description="Helical" evidence="6">
    <location>
        <begin position="263"/>
        <end position="284"/>
    </location>
</feature>
<evidence type="ECO:0000256" key="5">
    <source>
        <dbReference type="SAM" id="MobiDB-lite"/>
    </source>
</evidence>
<evidence type="ECO:0000256" key="1">
    <source>
        <dbReference type="ARBA" id="ARBA00004141"/>
    </source>
</evidence>
<organism evidence="7 8">
    <name type="scientific">Drosophila kikkawai</name>
    <name type="common">Fruit fly</name>
    <dbReference type="NCBI Taxonomy" id="30033"/>
    <lineage>
        <taxon>Eukaryota</taxon>
        <taxon>Metazoa</taxon>
        <taxon>Ecdysozoa</taxon>
        <taxon>Arthropoda</taxon>
        <taxon>Hexapoda</taxon>
        <taxon>Insecta</taxon>
        <taxon>Pterygota</taxon>
        <taxon>Neoptera</taxon>
        <taxon>Endopterygota</taxon>
        <taxon>Diptera</taxon>
        <taxon>Brachycera</taxon>
        <taxon>Muscomorpha</taxon>
        <taxon>Ephydroidea</taxon>
        <taxon>Drosophilidae</taxon>
        <taxon>Drosophila</taxon>
        <taxon>Sophophora</taxon>
    </lineage>
</organism>
<name>A0A6P4JBY2_DROKI</name>
<feature type="transmembrane region" description="Helical" evidence="6">
    <location>
        <begin position="513"/>
        <end position="531"/>
    </location>
</feature>
<feature type="transmembrane region" description="Helical" evidence="6">
    <location>
        <begin position="484"/>
        <end position="506"/>
    </location>
</feature>
<keyword evidence="7" id="KW-1185">Reference proteome</keyword>
<keyword evidence="2 6" id="KW-0812">Transmembrane</keyword>
<dbReference type="InterPro" id="IPR011701">
    <property type="entry name" value="MFS"/>
</dbReference>
<sequence length="546" mass="60703">MLPAVEQKLSDLFLYLEVKQRVVLCCFTLLAIINAYTMRLCLDFSMDRIVAECNGVQDRFSSDGIVLNPKALPNWRLELAMHLNLTKNHFINRLKAGWDRNQDKVPKNGRRNHRRRSSRESVTSKHSPERISCSELWSLQTQSLVFMAFYAGYMITHVPGGLLAERYGGKWVLSVSILTSAVLTLLTPTAVRSGGPYILIGVRLMMGLCEGPCFPAVCALLAQWVPEQERGLMATCVLSGGEIGITMVQLVSGLVMAEQDWPLGFYLVGGGAIFWFLGFTLVCYSTPDLCPYIQSEERDYIKIHTSGSLLLVATRERVARDAPDAEEPTREEADNEDTLMTNPPTTPWRSMLTSKPLWALISASIQHDWSKQDLPKELHMVLEKVRSHGSGLWEELAATLTVTAPHIGNWLASLTTGQLSDFLIAQQILSRTQTRRLMSWLVFICGSMHMVQMKMKGAQIWSILAMGAYNASVKPLPLDMSPNYAGTLMGISGGLGALPGLLMPYLEQLEEDYALVGSVRAALWIIAASYISGDVQDFNQPEVEPQ</sequence>
<proteinExistence type="predicted"/>
<evidence type="ECO:0000313" key="7">
    <source>
        <dbReference type="Proteomes" id="UP001652661"/>
    </source>
</evidence>
<dbReference type="OMA" id="AGYMLTH"/>
<accession>A0A6P4JBY2</accession>
<protein>
    <submittedName>
        <fullName evidence="8">Sialin</fullName>
    </submittedName>
</protein>
<reference evidence="8" key="2">
    <citation type="submission" date="2025-08" db="UniProtKB">
        <authorList>
            <consortium name="RefSeq"/>
        </authorList>
    </citation>
    <scope>IDENTIFICATION</scope>
    <source>
        <strain evidence="8">14028-0561.14</strain>
        <tissue evidence="8">Whole fly</tissue>
    </source>
</reference>
<evidence type="ECO:0000313" key="8">
    <source>
        <dbReference type="RefSeq" id="XP_017033056.1"/>
    </source>
</evidence>
<feature type="transmembrane region" description="Helical" evidence="6">
    <location>
        <begin position="144"/>
        <end position="164"/>
    </location>
</feature>
<evidence type="ECO:0000256" key="2">
    <source>
        <dbReference type="ARBA" id="ARBA00022692"/>
    </source>
</evidence>
<feature type="transmembrane region" description="Helical" evidence="6">
    <location>
        <begin position="440"/>
        <end position="464"/>
    </location>
</feature>
<feature type="region of interest" description="Disordered" evidence="5">
    <location>
        <begin position="320"/>
        <end position="346"/>
    </location>
</feature>
<dbReference type="Pfam" id="PF07690">
    <property type="entry name" value="MFS_1"/>
    <property type="match status" value="1"/>
</dbReference>
<dbReference type="GO" id="GO:0022857">
    <property type="term" value="F:transmembrane transporter activity"/>
    <property type="evidence" value="ECO:0007669"/>
    <property type="project" value="InterPro"/>
</dbReference>
<dbReference type="OrthoDB" id="2985014at2759"/>
<gene>
    <name evidence="8" type="primary">LOC108082230</name>
</gene>
<feature type="compositionally biased region" description="Basic residues" evidence="5">
    <location>
        <begin position="107"/>
        <end position="117"/>
    </location>
</feature>
<dbReference type="Gene3D" id="1.20.1250.20">
    <property type="entry name" value="MFS general substrate transporter like domains"/>
    <property type="match status" value="1"/>
</dbReference>
<dbReference type="InterPro" id="IPR036259">
    <property type="entry name" value="MFS_trans_sf"/>
</dbReference>
<feature type="transmembrane region" description="Helical" evidence="6">
    <location>
        <begin position="197"/>
        <end position="222"/>
    </location>
</feature>
<evidence type="ECO:0000256" key="3">
    <source>
        <dbReference type="ARBA" id="ARBA00022989"/>
    </source>
</evidence>
<dbReference type="InterPro" id="IPR050382">
    <property type="entry name" value="MFS_Na/Anion_cotransporter"/>
</dbReference>
<keyword evidence="4 6" id="KW-0472">Membrane</keyword>